<feature type="region of interest" description="Disordered" evidence="1">
    <location>
        <begin position="99"/>
        <end position="118"/>
    </location>
</feature>
<feature type="compositionally biased region" description="Low complexity" evidence="1">
    <location>
        <begin position="47"/>
        <end position="62"/>
    </location>
</feature>
<protein>
    <recommendedName>
        <fullName evidence="5">Secreted protein</fullName>
    </recommendedName>
</protein>
<evidence type="ECO:0000313" key="3">
    <source>
        <dbReference type="EMBL" id="ARF65873.1"/>
    </source>
</evidence>
<dbReference type="AlphaFoldDB" id="A0A1V0UKU9"/>
<name>A0A1V0UKU9_STRVN</name>
<evidence type="ECO:0000256" key="1">
    <source>
        <dbReference type="SAM" id="MobiDB-lite"/>
    </source>
</evidence>
<accession>A0A1V0UKU9</accession>
<dbReference type="Proteomes" id="UP000192445">
    <property type="component" value="Chromosome"/>
</dbReference>
<sequence length="118" mass="11940">MRRREMLALYAGIAVFLLVSAFAPGSFAQASPAGDAVAHSPAVSVWDPSGPGMPPAGADGDATLQQRHKAGSATASFPVPAGLPCASPDPHDGAAVITRQQAAHTGSRSPVQARVLRC</sequence>
<feature type="signal peptide" evidence="2">
    <location>
        <begin position="1"/>
        <end position="28"/>
    </location>
</feature>
<reference evidence="3 4" key="1">
    <citation type="submission" date="2017-03" db="EMBL/GenBank/DDBJ databases">
        <title>Complete Genome Sequence of a natural compounds producer, Streptomyces violaceus S21.</title>
        <authorList>
            <person name="Zhong C."/>
            <person name="Zhao Z."/>
            <person name="Fu J."/>
            <person name="Zong G."/>
            <person name="Qin R."/>
            <person name="Cao G."/>
        </authorList>
    </citation>
    <scope>NUCLEOTIDE SEQUENCE [LARGE SCALE GENOMIC DNA]</scope>
    <source>
        <strain evidence="3 4">S21</strain>
    </source>
</reference>
<evidence type="ECO:0000256" key="2">
    <source>
        <dbReference type="SAM" id="SignalP"/>
    </source>
</evidence>
<organism evidence="3 4">
    <name type="scientific">Streptomyces violaceoruber</name>
    <dbReference type="NCBI Taxonomy" id="1935"/>
    <lineage>
        <taxon>Bacteria</taxon>
        <taxon>Bacillati</taxon>
        <taxon>Actinomycetota</taxon>
        <taxon>Actinomycetes</taxon>
        <taxon>Kitasatosporales</taxon>
        <taxon>Streptomycetaceae</taxon>
        <taxon>Streptomyces</taxon>
        <taxon>Streptomyces violaceoruber group</taxon>
    </lineage>
</organism>
<feature type="chain" id="PRO_5039011792" description="Secreted protein" evidence="2">
    <location>
        <begin position="29"/>
        <end position="118"/>
    </location>
</feature>
<dbReference type="EMBL" id="CP020570">
    <property type="protein sequence ID" value="ARF65873.1"/>
    <property type="molecule type" value="Genomic_DNA"/>
</dbReference>
<evidence type="ECO:0008006" key="5">
    <source>
        <dbReference type="Google" id="ProtNLM"/>
    </source>
</evidence>
<proteinExistence type="predicted"/>
<feature type="region of interest" description="Disordered" evidence="1">
    <location>
        <begin position="45"/>
        <end position="91"/>
    </location>
</feature>
<evidence type="ECO:0000313" key="4">
    <source>
        <dbReference type="Proteomes" id="UP000192445"/>
    </source>
</evidence>
<dbReference type="RefSeq" id="WP_030333168.1">
    <property type="nucleotide sequence ID" value="NZ_CP020570.1"/>
</dbReference>
<keyword evidence="2" id="KW-0732">Signal</keyword>
<feature type="compositionally biased region" description="Polar residues" evidence="1">
    <location>
        <begin position="99"/>
        <end position="110"/>
    </location>
</feature>
<dbReference type="OrthoDB" id="4322477at2"/>
<gene>
    <name evidence="3" type="ORF">B1H20_33920</name>
</gene>
<dbReference type="KEGG" id="svu:B1H20_33920"/>